<evidence type="ECO:0000259" key="3">
    <source>
        <dbReference type="Pfam" id="PF05532"/>
    </source>
</evidence>
<proteinExistence type="inferred from homology"/>
<protein>
    <submittedName>
        <fullName evidence="4">CsbD family protein</fullName>
    </submittedName>
</protein>
<comment type="similarity">
    <text evidence="1">Belongs to the UPF0337 (CsbD) family.</text>
</comment>
<evidence type="ECO:0000256" key="2">
    <source>
        <dbReference type="SAM" id="MobiDB-lite"/>
    </source>
</evidence>
<evidence type="ECO:0000256" key="1">
    <source>
        <dbReference type="ARBA" id="ARBA00009129"/>
    </source>
</evidence>
<dbReference type="GeneID" id="300555200"/>
<dbReference type="Pfam" id="PF05532">
    <property type="entry name" value="CsbD"/>
    <property type="match status" value="1"/>
</dbReference>
<dbReference type="SUPFAM" id="SSF69047">
    <property type="entry name" value="Hypothetical protein YjbJ"/>
    <property type="match status" value="1"/>
</dbReference>
<dbReference type="Proteomes" id="UP001635816">
    <property type="component" value="Unassembled WGS sequence"/>
</dbReference>
<sequence length="55" mass="5900">MGKKVAHKAEAAMGSAKKVFGRMTGNTRLRAEGRTGQVKGNTKQAGDKLKDAFKH</sequence>
<evidence type="ECO:0000313" key="4">
    <source>
        <dbReference type="EMBL" id="MFN6546858.1"/>
    </source>
</evidence>
<dbReference type="RefSeq" id="WP_409544906.1">
    <property type="nucleotide sequence ID" value="NZ_CP034072.1"/>
</dbReference>
<name>A0ABW9LFS5_9MYCO</name>
<dbReference type="InterPro" id="IPR008462">
    <property type="entry name" value="CsbD"/>
</dbReference>
<evidence type="ECO:0000313" key="5">
    <source>
        <dbReference type="Proteomes" id="UP001635816"/>
    </source>
</evidence>
<feature type="domain" description="CsbD-like" evidence="3">
    <location>
        <begin position="4"/>
        <end position="55"/>
    </location>
</feature>
<dbReference type="EMBL" id="JBKBDD010000012">
    <property type="protein sequence ID" value="MFN6546858.1"/>
    <property type="molecule type" value="Genomic_DNA"/>
</dbReference>
<comment type="caution">
    <text evidence="4">The sequence shown here is derived from an EMBL/GenBank/DDBJ whole genome shotgun (WGS) entry which is preliminary data.</text>
</comment>
<accession>A0ABW9LFS5</accession>
<keyword evidence="5" id="KW-1185">Reference proteome</keyword>
<gene>
    <name evidence="4" type="ORF">ACK4CT_27050</name>
</gene>
<dbReference type="InterPro" id="IPR036629">
    <property type="entry name" value="YjbJ_sf"/>
</dbReference>
<feature type="compositionally biased region" description="Basic and acidic residues" evidence="2">
    <location>
        <begin position="45"/>
        <end position="55"/>
    </location>
</feature>
<reference evidence="4 5" key="1">
    <citation type="submission" date="2024-12" db="EMBL/GenBank/DDBJ databases">
        <title>The coexistence of Mycolicibacterium septicum and Mycolicibacterium nivoides in clinical samples.</title>
        <authorList>
            <person name="Wang C."/>
            <person name="Feng Y."/>
            <person name="Zong Z."/>
        </authorList>
    </citation>
    <scope>NUCLEOTIDE SEQUENCE [LARGE SCALE GENOMIC DNA]</scope>
    <source>
        <strain evidence="4 5">120309</strain>
    </source>
</reference>
<feature type="region of interest" description="Disordered" evidence="2">
    <location>
        <begin position="1"/>
        <end position="55"/>
    </location>
</feature>
<organism evidence="4 5">
    <name type="scientific">Mycolicibacterium nivoides</name>
    <dbReference type="NCBI Taxonomy" id="2487344"/>
    <lineage>
        <taxon>Bacteria</taxon>
        <taxon>Bacillati</taxon>
        <taxon>Actinomycetota</taxon>
        <taxon>Actinomycetes</taxon>
        <taxon>Mycobacteriales</taxon>
        <taxon>Mycobacteriaceae</taxon>
        <taxon>Mycolicibacterium</taxon>
    </lineage>
</organism>